<dbReference type="AlphaFoldDB" id="A0A2K2DH62"/>
<dbReference type="EMBL" id="CM000881">
    <property type="protein sequence ID" value="PNT73617.1"/>
    <property type="molecule type" value="Genomic_DNA"/>
</dbReference>
<evidence type="ECO:0000313" key="3">
    <source>
        <dbReference type="EnsemblPlants" id="PNT73617"/>
    </source>
</evidence>
<protein>
    <recommendedName>
        <fullName evidence="1">KIB1-4 beta-propeller domain-containing protein</fullName>
    </recommendedName>
</protein>
<evidence type="ECO:0000259" key="1">
    <source>
        <dbReference type="Pfam" id="PF03478"/>
    </source>
</evidence>
<keyword evidence="4" id="KW-1185">Reference proteome</keyword>
<feature type="domain" description="KIB1-4 beta-propeller" evidence="1">
    <location>
        <begin position="190"/>
        <end position="269"/>
    </location>
</feature>
<accession>A0A2K2DH62</accession>
<organism evidence="2">
    <name type="scientific">Brachypodium distachyon</name>
    <name type="common">Purple false brome</name>
    <name type="synonym">Trachynia distachya</name>
    <dbReference type="NCBI Taxonomy" id="15368"/>
    <lineage>
        <taxon>Eukaryota</taxon>
        <taxon>Viridiplantae</taxon>
        <taxon>Streptophyta</taxon>
        <taxon>Embryophyta</taxon>
        <taxon>Tracheophyta</taxon>
        <taxon>Spermatophyta</taxon>
        <taxon>Magnoliopsida</taxon>
        <taxon>Liliopsida</taxon>
        <taxon>Poales</taxon>
        <taxon>Poaceae</taxon>
        <taxon>BOP clade</taxon>
        <taxon>Pooideae</taxon>
        <taxon>Stipodae</taxon>
        <taxon>Brachypodieae</taxon>
        <taxon>Brachypodium</taxon>
    </lineage>
</organism>
<dbReference type="OrthoDB" id="688438at2759"/>
<reference evidence="2" key="2">
    <citation type="submission" date="2017-06" db="EMBL/GenBank/DDBJ databases">
        <title>WGS assembly of Brachypodium distachyon.</title>
        <authorList>
            <consortium name="The International Brachypodium Initiative"/>
            <person name="Lucas S."/>
            <person name="Harmon-Smith M."/>
            <person name="Lail K."/>
            <person name="Tice H."/>
            <person name="Grimwood J."/>
            <person name="Bruce D."/>
            <person name="Barry K."/>
            <person name="Shu S."/>
            <person name="Lindquist E."/>
            <person name="Wang M."/>
            <person name="Pitluck S."/>
            <person name="Vogel J.P."/>
            <person name="Garvin D.F."/>
            <person name="Mockler T.C."/>
            <person name="Schmutz J."/>
            <person name="Rokhsar D."/>
            <person name="Bevan M.W."/>
        </authorList>
    </citation>
    <scope>NUCLEOTIDE SEQUENCE</scope>
    <source>
        <strain evidence="2">Bd21</strain>
    </source>
</reference>
<evidence type="ECO:0000313" key="4">
    <source>
        <dbReference type="Proteomes" id="UP000008810"/>
    </source>
</evidence>
<name>A0A2K2DH62_BRADI</name>
<dbReference type="PANTHER" id="PTHR33165:SF84">
    <property type="entry name" value="DUF295 DOMAIN-CONTAINING PROTEIN"/>
    <property type="match status" value="1"/>
</dbReference>
<gene>
    <name evidence="2" type="ORF">BRADI_2g61197v3</name>
</gene>
<reference evidence="2 3" key="1">
    <citation type="journal article" date="2010" name="Nature">
        <title>Genome sequencing and analysis of the model grass Brachypodium distachyon.</title>
        <authorList>
            <consortium name="International Brachypodium Initiative"/>
        </authorList>
    </citation>
    <scope>NUCLEOTIDE SEQUENCE [LARGE SCALE GENOMIC DNA]</scope>
    <source>
        <strain evidence="2 3">Bd21</strain>
    </source>
</reference>
<evidence type="ECO:0000313" key="2">
    <source>
        <dbReference type="EMBL" id="PNT73617.1"/>
    </source>
</evidence>
<dbReference type="InParanoid" id="A0A2K2DH62"/>
<dbReference type="EnsemblPlants" id="PNT73617">
    <property type="protein sequence ID" value="PNT73617"/>
    <property type="gene ID" value="BRADI_2g61197v3"/>
</dbReference>
<dbReference type="PANTHER" id="PTHR33165">
    <property type="entry name" value="F-BOX DOMAIN CONTAINING PROTEIN-LIKE-RELATED"/>
    <property type="match status" value="1"/>
</dbReference>
<dbReference type="Pfam" id="PF03478">
    <property type="entry name" value="Beta-prop_KIB1-4"/>
    <property type="match status" value="1"/>
</dbReference>
<dbReference type="Gramene" id="PNT73617">
    <property type="protein sequence ID" value="PNT73617"/>
    <property type="gene ID" value="BRADI_2g61197v3"/>
</dbReference>
<reference evidence="3" key="3">
    <citation type="submission" date="2018-08" db="UniProtKB">
        <authorList>
            <consortium name="EnsemblPlants"/>
        </authorList>
    </citation>
    <scope>IDENTIFICATION</scope>
    <source>
        <strain evidence="3">cv. Bd21</strain>
    </source>
</reference>
<dbReference type="Proteomes" id="UP000008810">
    <property type="component" value="Chromosome 2"/>
</dbReference>
<sequence length="310" mass="35126">MPSAGWSSLPPDVVRLIAGCLLDTNDVNYYMDFRAVCPSWRSATDDPKDDPTGLRFRPRRWIIIDELFQNDSRLLVNTATGRVVRKELPLLNRYFFIATTHGGFFVLANKEPPHAALVLNPFTGHIIRYKAPVTPWMRDAAAAVSASSPAPTLVFVFGRRCVQHEVCACQSLCEFIVFVCLLLRLAKTIILVESAGELLIIIKLKKGVEVFRMDIERHIIEHAENIGNRAIFLSDYKCMAVAADKFPSIGANCIYYAKSLDLSNDMYKYNLKFGREERISEVMYGREEETSGPHAIIEFLLFESLGFCRY</sequence>
<dbReference type="FunCoup" id="A0A2K2DH62">
    <property type="interactions" value="816"/>
</dbReference>
<proteinExistence type="predicted"/>
<dbReference type="InterPro" id="IPR005174">
    <property type="entry name" value="KIB1-4_b-propeller"/>
</dbReference>